<accession>A0AAE0N892</accession>
<dbReference type="Proteomes" id="UP001287356">
    <property type="component" value="Unassembled WGS sequence"/>
</dbReference>
<protein>
    <submittedName>
        <fullName evidence="2">Uncharacterized protein</fullName>
    </submittedName>
</protein>
<evidence type="ECO:0000313" key="3">
    <source>
        <dbReference type="Proteomes" id="UP001287356"/>
    </source>
</evidence>
<evidence type="ECO:0000256" key="1">
    <source>
        <dbReference type="SAM" id="MobiDB-lite"/>
    </source>
</evidence>
<reference evidence="2" key="1">
    <citation type="journal article" date="2023" name="Mol. Phylogenet. Evol.">
        <title>Genome-scale phylogeny and comparative genomics of the fungal order Sordariales.</title>
        <authorList>
            <person name="Hensen N."/>
            <person name="Bonometti L."/>
            <person name="Westerberg I."/>
            <person name="Brannstrom I.O."/>
            <person name="Guillou S."/>
            <person name="Cros-Aarteil S."/>
            <person name="Calhoun S."/>
            <person name="Haridas S."/>
            <person name="Kuo A."/>
            <person name="Mondo S."/>
            <person name="Pangilinan J."/>
            <person name="Riley R."/>
            <person name="LaButti K."/>
            <person name="Andreopoulos B."/>
            <person name="Lipzen A."/>
            <person name="Chen C."/>
            <person name="Yan M."/>
            <person name="Daum C."/>
            <person name="Ng V."/>
            <person name="Clum A."/>
            <person name="Steindorff A."/>
            <person name="Ohm R.A."/>
            <person name="Martin F."/>
            <person name="Silar P."/>
            <person name="Natvig D.O."/>
            <person name="Lalanne C."/>
            <person name="Gautier V."/>
            <person name="Ament-Velasquez S.L."/>
            <person name="Kruys A."/>
            <person name="Hutchinson M.I."/>
            <person name="Powell A.J."/>
            <person name="Barry K."/>
            <person name="Miller A.N."/>
            <person name="Grigoriev I.V."/>
            <person name="Debuchy R."/>
            <person name="Gladieux P."/>
            <person name="Hiltunen Thoren M."/>
            <person name="Johannesson H."/>
        </authorList>
    </citation>
    <scope>NUCLEOTIDE SEQUENCE</scope>
    <source>
        <strain evidence="2">CBS 958.72</strain>
    </source>
</reference>
<sequence>MVAPWQINGLGKRYDPEETPLYLYNPREVAWVWACGEWEQIENSCARCGLHPNDEDSDSDGNNDRPPRIPFDVVNRYGVVVRRGGSRLADSTSERDGAGLYNGQWRDHAIHYNVKMRPPQEQQPQPLADPSLYRVDAMYLGQGKYGYYGAAGFYPGGTHYPPGHPSYVPPALDGREQVERGMARVFCEYLTAEPEQVASLNTEAPVAERFRGLERRRRNGPAQLREQNGWRRES</sequence>
<comment type="caution">
    <text evidence="2">The sequence shown here is derived from an EMBL/GenBank/DDBJ whole genome shotgun (WGS) entry which is preliminary data.</text>
</comment>
<dbReference type="EMBL" id="JAULSN010000004">
    <property type="protein sequence ID" value="KAK3373890.1"/>
    <property type="molecule type" value="Genomic_DNA"/>
</dbReference>
<organism evidence="2 3">
    <name type="scientific">Lasiosphaeria ovina</name>
    <dbReference type="NCBI Taxonomy" id="92902"/>
    <lineage>
        <taxon>Eukaryota</taxon>
        <taxon>Fungi</taxon>
        <taxon>Dikarya</taxon>
        <taxon>Ascomycota</taxon>
        <taxon>Pezizomycotina</taxon>
        <taxon>Sordariomycetes</taxon>
        <taxon>Sordariomycetidae</taxon>
        <taxon>Sordariales</taxon>
        <taxon>Lasiosphaeriaceae</taxon>
        <taxon>Lasiosphaeria</taxon>
    </lineage>
</organism>
<proteinExistence type="predicted"/>
<dbReference type="AlphaFoldDB" id="A0AAE0N892"/>
<name>A0AAE0N892_9PEZI</name>
<gene>
    <name evidence="2" type="ORF">B0T24DRAFT_703884</name>
</gene>
<keyword evidence="3" id="KW-1185">Reference proteome</keyword>
<feature type="region of interest" description="Disordered" evidence="1">
    <location>
        <begin position="212"/>
        <end position="234"/>
    </location>
</feature>
<reference evidence="2" key="2">
    <citation type="submission" date="2023-06" db="EMBL/GenBank/DDBJ databases">
        <authorList>
            <consortium name="Lawrence Berkeley National Laboratory"/>
            <person name="Haridas S."/>
            <person name="Hensen N."/>
            <person name="Bonometti L."/>
            <person name="Westerberg I."/>
            <person name="Brannstrom I.O."/>
            <person name="Guillou S."/>
            <person name="Cros-Aarteil S."/>
            <person name="Calhoun S."/>
            <person name="Kuo A."/>
            <person name="Mondo S."/>
            <person name="Pangilinan J."/>
            <person name="Riley R."/>
            <person name="Labutti K."/>
            <person name="Andreopoulos B."/>
            <person name="Lipzen A."/>
            <person name="Chen C."/>
            <person name="Yanf M."/>
            <person name="Daum C."/>
            <person name="Ng V."/>
            <person name="Clum A."/>
            <person name="Steindorff A."/>
            <person name="Ohm R."/>
            <person name="Martin F."/>
            <person name="Silar P."/>
            <person name="Natvig D."/>
            <person name="Lalanne C."/>
            <person name="Gautier V."/>
            <person name="Ament-Velasquez S.L."/>
            <person name="Kruys A."/>
            <person name="Hutchinson M.I."/>
            <person name="Powell A.J."/>
            <person name="Barry K."/>
            <person name="Miller A.N."/>
            <person name="Grigoriev I.V."/>
            <person name="Debuchy R."/>
            <person name="Gladieux P."/>
            <person name="Thoren M.H."/>
            <person name="Johannesson H."/>
        </authorList>
    </citation>
    <scope>NUCLEOTIDE SEQUENCE</scope>
    <source>
        <strain evidence="2">CBS 958.72</strain>
    </source>
</reference>
<evidence type="ECO:0000313" key="2">
    <source>
        <dbReference type="EMBL" id="KAK3373890.1"/>
    </source>
</evidence>